<accession>A0ABS4QHA2</accession>
<dbReference type="InterPro" id="IPR006175">
    <property type="entry name" value="YjgF/YER057c/UK114"/>
</dbReference>
<dbReference type="RefSeq" id="WP_209892088.1">
    <property type="nucleotide sequence ID" value="NZ_JAGGMR010000001.1"/>
</dbReference>
<protein>
    <submittedName>
        <fullName evidence="1">Enamine deaminase RidA (YjgF/YER057c/UK114 family)</fullName>
    </submittedName>
</protein>
<dbReference type="SUPFAM" id="SSF55298">
    <property type="entry name" value="YjgF-like"/>
    <property type="match status" value="1"/>
</dbReference>
<dbReference type="Proteomes" id="UP001519325">
    <property type="component" value="Unassembled WGS sequence"/>
</dbReference>
<proteinExistence type="predicted"/>
<name>A0ABS4QHA2_9NOCA</name>
<dbReference type="InterPro" id="IPR035959">
    <property type="entry name" value="RutC-like_sf"/>
</dbReference>
<reference evidence="1 2" key="1">
    <citation type="submission" date="2021-03" db="EMBL/GenBank/DDBJ databases">
        <title>Sequencing the genomes of 1000 actinobacteria strains.</title>
        <authorList>
            <person name="Klenk H.-P."/>
        </authorList>
    </citation>
    <scope>NUCLEOTIDE SEQUENCE [LARGE SCALE GENOMIC DNA]</scope>
    <source>
        <strain evidence="1 2">DSM 45516</strain>
    </source>
</reference>
<sequence>MELIAHDSDSVPAPIGGYTNGLEVAEATRLLFVSGQIPEDRSGAVPTDPAEQCRLIWANIVATLSQAGMATTNIVKVTTYLSERSLADVNTKIRQDVLGDHQPALTVVIAEIFDTAWLLEIEVIAAA</sequence>
<dbReference type="CDD" id="cd00448">
    <property type="entry name" value="YjgF_YER057c_UK114_family"/>
    <property type="match status" value="1"/>
</dbReference>
<dbReference type="Pfam" id="PF01042">
    <property type="entry name" value="Ribonuc_L-PSP"/>
    <property type="match status" value="1"/>
</dbReference>
<dbReference type="EMBL" id="JAGGMR010000001">
    <property type="protein sequence ID" value="MBP2191057.1"/>
    <property type="molecule type" value="Genomic_DNA"/>
</dbReference>
<dbReference type="PANTHER" id="PTHR11803:SF44">
    <property type="entry name" value="RUTC FAMILY PROTEIN YJGH"/>
    <property type="match status" value="1"/>
</dbReference>
<dbReference type="PANTHER" id="PTHR11803">
    <property type="entry name" value="2-IMINOBUTANOATE/2-IMINOPROPANOATE DEAMINASE RIDA"/>
    <property type="match status" value="1"/>
</dbReference>
<evidence type="ECO:0000313" key="2">
    <source>
        <dbReference type="Proteomes" id="UP001519325"/>
    </source>
</evidence>
<organism evidence="1 2">
    <name type="scientific">Nocardia goodfellowii</name>
    <dbReference type="NCBI Taxonomy" id="882446"/>
    <lineage>
        <taxon>Bacteria</taxon>
        <taxon>Bacillati</taxon>
        <taxon>Actinomycetota</taxon>
        <taxon>Actinomycetes</taxon>
        <taxon>Mycobacteriales</taxon>
        <taxon>Nocardiaceae</taxon>
        <taxon>Nocardia</taxon>
    </lineage>
</organism>
<keyword evidence="2" id="KW-1185">Reference proteome</keyword>
<gene>
    <name evidence="1" type="ORF">BJ987_003958</name>
</gene>
<comment type="caution">
    <text evidence="1">The sequence shown here is derived from an EMBL/GenBank/DDBJ whole genome shotgun (WGS) entry which is preliminary data.</text>
</comment>
<evidence type="ECO:0000313" key="1">
    <source>
        <dbReference type="EMBL" id="MBP2191057.1"/>
    </source>
</evidence>
<dbReference type="Gene3D" id="3.30.1330.40">
    <property type="entry name" value="RutC-like"/>
    <property type="match status" value="1"/>
</dbReference>